<keyword evidence="6" id="KW-1185">Reference proteome</keyword>
<evidence type="ECO:0000256" key="3">
    <source>
        <dbReference type="ARBA" id="ARBA00023002"/>
    </source>
</evidence>
<dbReference type="SUPFAM" id="SSF49482">
    <property type="entry name" value="Aromatic compound dioxygenase"/>
    <property type="match status" value="1"/>
</dbReference>
<comment type="similarity">
    <text evidence="1">Belongs to the intradiol ring-cleavage dioxygenase family.</text>
</comment>
<proteinExistence type="inferred from homology"/>
<dbReference type="Pfam" id="PF00775">
    <property type="entry name" value="Dioxygenase_C"/>
    <property type="match status" value="1"/>
</dbReference>
<name>A0A1H7VDH0_9HYPH</name>
<dbReference type="Gene3D" id="2.60.130.10">
    <property type="entry name" value="Aromatic compound dioxygenase"/>
    <property type="match status" value="1"/>
</dbReference>
<dbReference type="STRING" id="1036779.SAMN04515666_10744"/>
<dbReference type="InterPro" id="IPR000627">
    <property type="entry name" value="Intradiol_dOase_C"/>
</dbReference>
<dbReference type="EMBL" id="FOAN01000007">
    <property type="protein sequence ID" value="SEM07120.1"/>
    <property type="molecule type" value="Genomic_DNA"/>
</dbReference>
<dbReference type="OrthoDB" id="9805815at2"/>
<evidence type="ECO:0000313" key="5">
    <source>
        <dbReference type="EMBL" id="SEM07120.1"/>
    </source>
</evidence>
<dbReference type="PANTHER" id="PTHR33711">
    <property type="entry name" value="DIOXYGENASE, PUTATIVE (AFU_ORTHOLOGUE AFUA_2G02910)-RELATED"/>
    <property type="match status" value="1"/>
</dbReference>
<gene>
    <name evidence="5" type="ORF">SAMN04515666_10744</name>
</gene>
<dbReference type="NCBIfam" id="TIGR02423">
    <property type="entry name" value="protocat_alph"/>
    <property type="match status" value="1"/>
</dbReference>
<dbReference type="AlphaFoldDB" id="A0A1H7VDH0"/>
<reference evidence="6" key="1">
    <citation type="submission" date="2016-10" db="EMBL/GenBank/DDBJ databases">
        <authorList>
            <person name="Varghese N."/>
            <person name="Submissions S."/>
        </authorList>
    </citation>
    <scope>NUCLEOTIDE SEQUENCE [LARGE SCALE GENOMIC DNA]</scope>
    <source>
        <strain evidence="6">LMG 26383,CCUG 61248,R- 45681</strain>
    </source>
</reference>
<dbReference type="PANTHER" id="PTHR33711:SF9">
    <property type="entry name" value="PROTOCATECHUATE 3,4-DIOXYGENASE ALPHA CHAIN"/>
    <property type="match status" value="1"/>
</dbReference>
<accession>A0A1H7VDH0</accession>
<feature type="domain" description="Intradiol ring-cleavage dioxygenases" evidence="4">
    <location>
        <begin position="46"/>
        <end position="194"/>
    </location>
</feature>
<evidence type="ECO:0000256" key="1">
    <source>
        <dbReference type="ARBA" id="ARBA00007825"/>
    </source>
</evidence>
<dbReference type="GO" id="GO:0018578">
    <property type="term" value="F:protocatechuate 3,4-dioxygenase activity"/>
    <property type="evidence" value="ECO:0007669"/>
    <property type="project" value="InterPro"/>
</dbReference>
<dbReference type="InterPro" id="IPR050770">
    <property type="entry name" value="Intradiol_RC_Dioxygenase"/>
</dbReference>
<dbReference type="CDD" id="cd03463">
    <property type="entry name" value="3_4-PCD_alpha"/>
    <property type="match status" value="1"/>
</dbReference>
<dbReference type="InterPro" id="IPR012786">
    <property type="entry name" value="Protocat_dOase_a"/>
</dbReference>
<sequence>MVQALPYLKESASQTAGPYVHIGLAPGAAGFDIYRQELGQIIAGPDVPGERIRIEGLVYDGTGAPVKDILLESWQADANGIYPHPEDPRHGEVAPDFRGWGRIITDFDSGLWSFETIKPGPVPGRNKRVMAPHISLWLVSRGINIGLNTRMYFDDEDNSADPVLGLVEQENRRRTLIAQRTAPGVYRFDIRLQGEGETVFLDV</sequence>
<keyword evidence="3" id="KW-0560">Oxidoreductase</keyword>
<dbReference type="RefSeq" id="WP_091838533.1">
    <property type="nucleotide sequence ID" value="NZ_FOAN01000007.1"/>
</dbReference>
<protein>
    <submittedName>
        <fullName evidence="5">Protocatechuate 3,4-dioxygenase, alpha subunit</fullName>
    </submittedName>
</protein>
<organism evidence="5 6">
    <name type="scientific">Bosea lupini</name>
    <dbReference type="NCBI Taxonomy" id="1036779"/>
    <lineage>
        <taxon>Bacteria</taxon>
        <taxon>Pseudomonadati</taxon>
        <taxon>Pseudomonadota</taxon>
        <taxon>Alphaproteobacteria</taxon>
        <taxon>Hyphomicrobiales</taxon>
        <taxon>Boseaceae</taxon>
        <taxon>Bosea</taxon>
    </lineage>
</organism>
<evidence type="ECO:0000313" key="6">
    <source>
        <dbReference type="Proteomes" id="UP000199664"/>
    </source>
</evidence>
<evidence type="ECO:0000256" key="2">
    <source>
        <dbReference type="ARBA" id="ARBA00022964"/>
    </source>
</evidence>
<dbReference type="Proteomes" id="UP000199664">
    <property type="component" value="Unassembled WGS sequence"/>
</dbReference>
<keyword evidence="2 5" id="KW-0223">Dioxygenase</keyword>
<dbReference type="InterPro" id="IPR015889">
    <property type="entry name" value="Intradiol_dOase_core"/>
</dbReference>
<dbReference type="GO" id="GO:0008199">
    <property type="term" value="F:ferric iron binding"/>
    <property type="evidence" value="ECO:0007669"/>
    <property type="project" value="InterPro"/>
</dbReference>
<evidence type="ECO:0000259" key="4">
    <source>
        <dbReference type="Pfam" id="PF00775"/>
    </source>
</evidence>